<dbReference type="SUPFAM" id="SSF101386">
    <property type="entry name" value="all-alpha NTP pyrophosphatases"/>
    <property type="match status" value="2"/>
</dbReference>
<evidence type="ECO:0000313" key="6">
    <source>
        <dbReference type="EMBL" id="VFJ63024.1"/>
    </source>
</evidence>
<dbReference type="EMBL" id="CAADEZ010000322">
    <property type="protein sequence ID" value="VFJ63024.1"/>
    <property type="molecule type" value="Genomic_DNA"/>
</dbReference>
<dbReference type="GO" id="GO:0006203">
    <property type="term" value="P:dGTP catabolic process"/>
    <property type="evidence" value="ECO:0007669"/>
    <property type="project" value="TreeGrafter"/>
</dbReference>
<dbReference type="InterPro" id="IPR011551">
    <property type="entry name" value="NTP_PyrPHydrolase_MazG"/>
</dbReference>
<dbReference type="NCBIfam" id="NF007113">
    <property type="entry name" value="PRK09562.1"/>
    <property type="match status" value="1"/>
</dbReference>
<feature type="domain" description="NTP pyrophosphohydrolase MazG-like" evidence="5">
    <location>
        <begin position="27"/>
        <end position="100"/>
    </location>
</feature>
<gene>
    <name evidence="6" type="ORF">BECKFM1743A_GA0114220_103224</name>
    <name evidence="8" type="ORF">BECKFM1743B_GA0114221_106741</name>
    <name evidence="7" type="ORF">BECKFM1743C_GA0114222_106841</name>
</gene>
<dbReference type="PANTHER" id="PTHR30522">
    <property type="entry name" value="NUCLEOSIDE TRIPHOSPHATE PYROPHOSPHOHYDROLASE"/>
    <property type="match status" value="1"/>
</dbReference>
<evidence type="ECO:0000256" key="2">
    <source>
        <dbReference type="ARBA" id="ARBA00061115"/>
    </source>
</evidence>
<dbReference type="EMBL" id="CAADFA010000684">
    <property type="protein sequence ID" value="VFJ72928.1"/>
    <property type="molecule type" value="Genomic_DNA"/>
</dbReference>
<dbReference type="EMBL" id="CAADFL010000674">
    <property type="protein sequence ID" value="VFK20150.1"/>
    <property type="molecule type" value="Genomic_DNA"/>
</dbReference>
<reference evidence="7" key="1">
    <citation type="submission" date="2019-02" db="EMBL/GenBank/DDBJ databases">
        <authorList>
            <person name="Gruber-Vodicka R. H."/>
            <person name="Seah K. B. B."/>
        </authorList>
    </citation>
    <scope>NUCLEOTIDE SEQUENCE</scope>
    <source>
        <strain evidence="6">BECK_BZ163</strain>
        <strain evidence="8">BECK_BZ164</strain>
        <strain evidence="7">BECK_BZ165</strain>
    </source>
</reference>
<dbReference type="FunFam" id="1.10.287.1080:FF:000001">
    <property type="entry name" value="Nucleoside triphosphate pyrophosphohydrolase"/>
    <property type="match status" value="1"/>
</dbReference>
<dbReference type="GO" id="GO:0046076">
    <property type="term" value="P:dTTP catabolic process"/>
    <property type="evidence" value="ECO:0007669"/>
    <property type="project" value="TreeGrafter"/>
</dbReference>
<comment type="similarity">
    <text evidence="2">Belongs to the nucleoside triphosphate pyrophosphohydrolase family.</text>
</comment>
<evidence type="ECO:0000256" key="4">
    <source>
        <dbReference type="ARBA" id="ARBA00074799"/>
    </source>
</evidence>
<feature type="domain" description="NTP pyrophosphohydrolase MazG-like" evidence="5">
    <location>
        <begin position="170"/>
        <end position="228"/>
    </location>
</feature>
<dbReference type="Pfam" id="PF03819">
    <property type="entry name" value="MazG"/>
    <property type="match status" value="2"/>
</dbReference>
<dbReference type="GO" id="GO:0046061">
    <property type="term" value="P:dATP catabolic process"/>
    <property type="evidence" value="ECO:0007669"/>
    <property type="project" value="TreeGrafter"/>
</dbReference>
<evidence type="ECO:0000313" key="8">
    <source>
        <dbReference type="EMBL" id="VFK20150.1"/>
    </source>
</evidence>
<evidence type="ECO:0000259" key="5">
    <source>
        <dbReference type="Pfam" id="PF03819"/>
    </source>
</evidence>
<evidence type="ECO:0000256" key="3">
    <source>
        <dbReference type="ARBA" id="ARBA00066372"/>
    </source>
</evidence>
<dbReference type="NCBIfam" id="TIGR00444">
    <property type="entry name" value="mazG"/>
    <property type="match status" value="1"/>
</dbReference>
<sequence>MTEITPLLHLMERLRDPQNGCPWDRAQTFESIVAYTVEEAYEVADAISRDHMADLASELGDLLFHVVFHARIAQEANLFDFGDVVTGVVDKMTRRHPHVFAGETAGDLDALSVAWEDYKVRERGQSRSGGAQASLLDRVTKGLPATRRAFKLQKKAAEVRFDWTGSLPVLEKVREETAEIEQAIRADDKEAIRAEMGDLLFTCINLARHLDVDPDGALREANGKFERRFRRMEGLLASRGKTLADLGPAELDGVWEEIKAEERTS</sequence>
<dbReference type="GO" id="GO:0047693">
    <property type="term" value="F:ATP diphosphatase activity"/>
    <property type="evidence" value="ECO:0007669"/>
    <property type="project" value="UniProtKB-EC"/>
</dbReference>
<dbReference type="CDD" id="cd11528">
    <property type="entry name" value="NTP-PPase_MazG_Nterm"/>
    <property type="match status" value="1"/>
</dbReference>
<organism evidence="7">
    <name type="scientific">Candidatus Kentrum sp. FM</name>
    <dbReference type="NCBI Taxonomy" id="2126340"/>
    <lineage>
        <taxon>Bacteria</taxon>
        <taxon>Pseudomonadati</taxon>
        <taxon>Pseudomonadota</taxon>
        <taxon>Gammaproteobacteria</taxon>
        <taxon>Candidatus Kentrum</taxon>
    </lineage>
</organism>
<proteinExistence type="inferred from homology"/>
<comment type="catalytic activity">
    <reaction evidence="1">
        <text>ATP + H2O = AMP + diphosphate + H(+)</text>
        <dbReference type="Rhea" id="RHEA:14245"/>
        <dbReference type="ChEBI" id="CHEBI:15377"/>
        <dbReference type="ChEBI" id="CHEBI:15378"/>
        <dbReference type="ChEBI" id="CHEBI:30616"/>
        <dbReference type="ChEBI" id="CHEBI:33019"/>
        <dbReference type="ChEBI" id="CHEBI:456215"/>
        <dbReference type="EC" id="3.6.1.8"/>
    </reaction>
</comment>
<dbReference type="FunFam" id="1.10.287.1080:FF:000003">
    <property type="entry name" value="Nucleoside triphosphate pyrophosphohydrolase"/>
    <property type="match status" value="1"/>
</dbReference>
<name>A0A450TVK7_9GAMM</name>
<dbReference type="AlphaFoldDB" id="A0A450TVK7"/>
<dbReference type="PANTHER" id="PTHR30522:SF0">
    <property type="entry name" value="NUCLEOSIDE TRIPHOSPHATE PYROPHOSPHOHYDROLASE"/>
    <property type="match status" value="1"/>
</dbReference>
<dbReference type="GO" id="GO:0046081">
    <property type="term" value="P:dUTP catabolic process"/>
    <property type="evidence" value="ECO:0007669"/>
    <property type="project" value="TreeGrafter"/>
</dbReference>
<dbReference type="InterPro" id="IPR004518">
    <property type="entry name" value="MazG-like_dom"/>
</dbReference>
<evidence type="ECO:0000313" key="7">
    <source>
        <dbReference type="EMBL" id="VFJ72928.1"/>
    </source>
</evidence>
<evidence type="ECO:0000256" key="1">
    <source>
        <dbReference type="ARBA" id="ARBA00052141"/>
    </source>
</evidence>
<dbReference type="EC" id="3.6.1.8" evidence="3"/>
<dbReference type="InterPro" id="IPR048015">
    <property type="entry name" value="NTP-PPase_MazG-like_N"/>
</dbReference>
<dbReference type="Gene3D" id="1.10.287.1080">
    <property type="entry name" value="MazG-like"/>
    <property type="match status" value="2"/>
</dbReference>
<accession>A0A450TVK7</accession>
<protein>
    <recommendedName>
        <fullName evidence="4">Nucleoside triphosphate pyrophosphohydrolase</fullName>
        <ecNumber evidence="3">3.6.1.8</ecNumber>
    </recommendedName>
</protein>
<dbReference type="InterPro" id="IPR048011">
    <property type="entry name" value="NTP-PPase_MazG-like_C"/>
</dbReference>
<dbReference type="GO" id="GO:0046047">
    <property type="term" value="P:TTP catabolic process"/>
    <property type="evidence" value="ECO:0007669"/>
    <property type="project" value="TreeGrafter"/>
</dbReference>
<dbReference type="GO" id="GO:0046052">
    <property type="term" value="P:UTP catabolic process"/>
    <property type="evidence" value="ECO:0007669"/>
    <property type="project" value="TreeGrafter"/>
</dbReference>
<dbReference type="GO" id="GO:0006950">
    <property type="term" value="P:response to stress"/>
    <property type="evidence" value="ECO:0007669"/>
    <property type="project" value="UniProtKB-ARBA"/>
</dbReference>
<dbReference type="CDD" id="cd11529">
    <property type="entry name" value="NTP-PPase_MazG_Cterm"/>
    <property type="match status" value="1"/>
</dbReference>